<organism evidence="2 3">
    <name type="scientific">Didymella rabiei</name>
    <name type="common">Chickpea ascochyta blight fungus</name>
    <name type="synonym">Mycosphaerella rabiei</name>
    <dbReference type="NCBI Taxonomy" id="5454"/>
    <lineage>
        <taxon>Eukaryota</taxon>
        <taxon>Fungi</taxon>
        <taxon>Dikarya</taxon>
        <taxon>Ascomycota</taxon>
        <taxon>Pezizomycotina</taxon>
        <taxon>Dothideomycetes</taxon>
        <taxon>Pleosporomycetidae</taxon>
        <taxon>Pleosporales</taxon>
        <taxon>Pleosporineae</taxon>
        <taxon>Didymellaceae</taxon>
        <taxon>Ascochyta</taxon>
    </lineage>
</organism>
<feature type="region of interest" description="Disordered" evidence="1">
    <location>
        <begin position="374"/>
        <end position="405"/>
    </location>
</feature>
<feature type="region of interest" description="Disordered" evidence="1">
    <location>
        <begin position="172"/>
        <end position="205"/>
    </location>
</feature>
<feature type="compositionally biased region" description="Polar residues" evidence="1">
    <location>
        <begin position="108"/>
        <end position="132"/>
    </location>
</feature>
<dbReference type="OrthoDB" id="3801583at2759"/>
<dbReference type="AlphaFoldDB" id="A0A163JQN7"/>
<dbReference type="EMBL" id="JYNV01000103">
    <property type="protein sequence ID" value="KZM26521.1"/>
    <property type="molecule type" value="Genomic_DNA"/>
</dbReference>
<feature type="region of interest" description="Disordered" evidence="1">
    <location>
        <begin position="301"/>
        <end position="324"/>
    </location>
</feature>
<feature type="compositionally biased region" description="Low complexity" evidence="1">
    <location>
        <begin position="550"/>
        <end position="570"/>
    </location>
</feature>
<proteinExistence type="predicted"/>
<evidence type="ECO:0000313" key="2">
    <source>
        <dbReference type="EMBL" id="KZM26521.1"/>
    </source>
</evidence>
<name>A0A163JQN7_DIDRA</name>
<protein>
    <submittedName>
        <fullName evidence="2">Uncharacterized protein</fullName>
    </submittedName>
</protein>
<dbReference type="Proteomes" id="UP000076837">
    <property type="component" value="Unassembled WGS sequence"/>
</dbReference>
<evidence type="ECO:0000313" key="3">
    <source>
        <dbReference type="Proteomes" id="UP000076837"/>
    </source>
</evidence>
<feature type="region of interest" description="Disordered" evidence="1">
    <location>
        <begin position="97"/>
        <end position="148"/>
    </location>
</feature>
<feature type="region of interest" description="Disordered" evidence="1">
    <location>
        <begin position="1"/>
        <end position="29"/>
    </location>
</feature>
<sequence>MRGPKIVQNEPCQACRDGGGGSHISSGGQLASTHRRYSAIDARHLAILADSISSVDLAPRPVTPERAAKRIGNPPRVSKLPPGIIRLPAVNTLQATQNRYSAARPPSRVTTRSPADSTCNVHAQSPNSSNTDELPKKPASPKLHHIHGLPKSENFPFIHRHEIPKHAVALRAGSASPLTDRSESPRSPSKVRGQHDHSETVYYGGKNSPFSASRAATAKSCVTTVLVEQAQMGGNAVTIGHQSSPLSAAVGNSEVYRRRSPQQTRQAHSPQVLVDATISETTVGSQNTESTRIDGMRLELKGGNPAIDRTPRLRGGNGREGSSTNTISFKLKRWLLTCHGPCPDDFETDSDADLPPARVVSPHRVVEMRRKMNGRAPLPPHLSRRASTIPPAINVGPGSEGHSPPTAFTTTISGPNKHPSSFRLSSFSFPALFHQRPEFPISQPAPAVSPHVLTHPFPHLRGGAASPDNIPPTLFWLAGGKGKPVSSNGWKQSRPKQRMGGLFGMAVFGKNYGNKYGNSVNQENRDVSSFSASIKVAVDQATSAGSVRGSFRTSSPSLSSNSCSSSSSGSPVAAEPVEEINSGAVGSERTFTPPPTTPADDVPLCSGALPEKPDTTPPAIATSLTANDGDEVIKDAVREAKPMNHP</sequence>
<gene>
    <name evidence="2" type="ORF">ST47_g2344</name>
</gene>
<comment type="caution">
    <text evidence="2">The sequence shown here is derived from an EMBL/GenBank/DDBJ whole genome shotgun (WGS) entry which is preliminary data.</text>
</comment>
<evidence type="ECO:0000256" key="1">
    <source>
        <dbReference type="SAM" id="MobiDB-lite"/>
    </source>
</evidence>
<accession>A0A163JQN7</accession>
<reference evidence="2 3" key="1">
    <citation type="journal article" date="2016" name="Sci. Rep.">
        <title>Draft genome sequencing and secretome analysis of fungal phytopathogen Ascochyta rabiei provides insight into the necrotrophic effector repertoire.</title>
        <authorList>
            <person name="Verma S."/>
            <person name="Gazara R.K."/>
            <person name="Nizam S."/>
            <person name="Parween S."/>
            <person name="Chattopadhyay D."/>
            <person name="Verma P.K."/>
        </authorList>
    </citation>
    <scope>NUCLEOTIDE SEQUENCE [LARGE SCALE GENOMIC DNA]</scope>
    <source>
        <strain evidence="2 3">ArDII</strain>
    </source>
</reference>
<feature type="region of interest" description="Disordered" evidence="1">
    <location>
        <begin position="542"/>
        <end position="623"/>
    </location>
</feature>
<keyword evidence="3" id="KW-1185">Reference proteome</keyword>